<accession>A0ABW7H3S7</accession>
<keyword evidence="1" id="KW-1133">Transmembrane helix</keyword>
<keyword evidence="1" id="KW-0812">Transmembrane</keyword>
<dbReference type="PANTHER" id="PTHR28008:SF1">
    <property type="entry name" value="DOMAIN PROTEIN, PUTATIVE (AFU_ORTHOLOGUE AFUA_3G10980)-RELATED"/>
    <property type="match status" value="1"/>
</dbReference>
<organism evidence="3 4">
    <name type="scientific">Pelomonas baiyunensis</name>
    <dbReference type="NCBI Taxonomy" id="3299026"/>
    <lineage>
        <taxon>Bacteria</taxon>
        <taxon>Pseudomonadati</taxon>
        <taxon>Pseudomonadota</taxon>
        <taxon>Betaproteobacteria</taxon>
        <taxon>Burkholderiales</taxon>
        <taxon>Sphaerotilaceae</taxon>
        <taxon>Roseateles</taxon>
    </lineage>
</organism>
<reference evidence="3 4" key="1">
    <citation type="submission" date="2024-08" db="EMBL/GenBank/DDBJ databases">
        <authorList>
            <person name="Lu H."/>
        </authorList>
    </citation>
    <scope>NUCLEOTIDE SEQUENCE [LARGE SCALE GENOMIC DNA]</scope>
    <source>
        <strain evidence="3 4">BYS87W</strain>
    </source>
</reference>
<dbReference type="Pfam" id="PF04892">
    <property type="entry name" value="VanZ"/>
    <property type="match status" value="1"/>
</dbReference>
<feature type="transmembrane region" description="Helical" evidence="1">
    <location>
        <begin position="51"/>
        <end position="67"/>
    </location>
</feature>
<dbReference type="PANTHER" id="PTHR28008">
    <property type="entry name" value="DOMAIN PROTEIN, PUTATIVE (AFU_ORTHOLOGUE AFUA_3G10980)-RELATED"/>
    <property type="match status" value="1"/>
</dbReference>
<comment type="caution">
    <text evidence="3">The sequence shown here is derived from an EMBL/GenBank/DDBJ whole genome shotgun (WGS) entry which is preliminary data.</text>
</comment>
<feature type="transmembrane region" description="Helical" evidence="1">
    <location>
        <begin position="100"/>
        <end position="120"/>
    </location>
</feature>
<dbReference type="RefSeq" id="WP_394387136.1">
    <property type="nucleotide sequence ID" value="NZ_JBIGIB010000006.1"/>
</dbReference>
<keyword evidence="1" id="KW-0472">Membrane</keyword>
<proteinExistence type="predicted"/>
<keyword evidence="4" id="KW-1185">Reference proteome</keyword>
<protein>
    <submittedName>
        <fullName evidence="3">VanZ family protein</fullName>
    </submittedName>
</protein>
<dbReference type="NCBIfam" id="NF037970">
    <property type="entry name" value="vanZ_1"/>
    <property type="match status" value="1"/>
</dbReference>
<evidence type="ECO:0000313" key="3">
    <source>
        <dbReference type="EMBL" id="MFG6468878.1"/>
    </source>
</evidence>
<name>A0ABW7H3S7_9BURK</name>
<evidence type="ECO:0000259" key="2">
    <source>
        <dbReference type="Pfam" id="PF04892"/>
    </source>
</evidence>
<evidence type="ECO:0000256" key="1">
    <source>
        <dbReference type="SAM" id="Phobius"/>
    </source>
</evidence>
<dbReference type="InterPro" id="IPR006976">
    <property type="entry name" value="VanZ-like"/>
</dbReference>
<dbReference type="Proteomes" id="UP001606303">
    <property type="component" value="Unassembled WGS sequence"/>
</dbReference>
<dbReference type="EMBL" id="JBIGIB010000006">
    <property type="protein sequence ID" value="MFG6468878.1"/>
    <property type="molecule type" value="Genomic_DNA"/>
</dbReference>
<evidence type="ECO:0000313" key="4">
    <source>
        <dbReference type="Proteomes" id="UP001606303"/>
    </source>
</evidence>
<feature type="transmembrane region" description="Helical" evidence="1">
    <location>
        <begin position="74"/>
        <end position="94"/>
    </location>
</feature>
<gene>
    <name evidence="3" type="ORF">ACG01O_19795</name>
</gene>
<feature type="domain" description="VanZ-like" evidence="2">
    <location>
        <begin position="51"/>
        <end position="118"/>
    </location>
</feature>
<sequence length="126" mass="13461">MQQFFSWATAPARTPWWRAALAALTVVITTLALIPHPPAQATTGWDKSNHALAFASLAFCGVWALWREPRQWPALAGAVLAYGGAIEVAQSFLPPRSGEWADLLADALGIALGLVAAATVRRVART</sequence>